<dbReference type="AlphaFoldDB" id="A0AAV0Y9U6"/>
<organism evidence="1 2">
    <name type="scientific">Macrosiphum euphorbiae</name>
    <name type="common">potato aphid</name>
    <dbReference type="NCBI Taxonomy" id="13131"/>
    <lineage>
        <taxon>Eukaryota</taxon>
        <taxon>Metazoa</taxon>
        <taxon>Ecdysozoa</taxon>
        <taxon>Arthropoda</taxon>
        <taxon>Hexapoda</taxon>
        <taxon>Insecta</taxon>
        <taxon>Pterygota</taxon>
        <taxon>Neoptera</taxon>
        <taxon>Paraneoptera</taxon>
        <taxon>Hemiptera</taxon>
        <taxon>Sternorrhyncha</taxon>
        <taxon>Aphidomorpha</taxon>
        <taxon>Aphidoidea</taxon>
        <taxon>Aphididae</taxon>
        <taxon>Macrosiphini</taxon>
        <taxon>Macrosiphum</taxon>
    </lineage>
</organism>
<name>A0AAV0Y9U6_9HEMI</name>
<accession>A0AAV0Y9U6</accession>
<reference evidence="1 2" key="1">
    <citation type="submission" date="2023-01" db="EMBL/GenBank/DDBJ databases">
        <authorList>
            <person name="Whitehead M."/>
        </authorList>
    </citation>
    <scope>NUCLEOTIDE SEQUENCE [LARGE SCALE GENOMIC DNA]</scope>
</reference>
<comment type="caution">
    <text evidence="1">The sequence shown here is derived from an EMBL/GenBank/DDBJ whole genome shotgun (WGS) entry which is preliminary data.</text>
</comment>
<evidence type="ECO:0000313" key="2">
    <source>
        <dbReference type="Proteomes" id="UP001160148"/>
    </source>
</evidence>
<evidence type="ECO:0000313" key="1">
    <source>
        <dbReference type="EMBL" id="CAI6377675.1"/>
    </source>
</evidence>
<proteinExistence type="predicted"/>
<dbReference type="Proteomes" id="UP001160148">
    <property type="component" value="Unassembled WGS sequence"/>
</dbReference>
<gene>
    <name evidence="1" type="ORF">MEUPH1_LOCUS30899</name>
</gene>
<feature type="non-terminal residue" evidence="1">
    <location>
        <position position="1"/>
    </location>
</feature>
<dbReference type="EMBL" id="CARXXK010001816">
    <property type="protein sequence ID" value="CAI6377675.1"/>
    <property type="molecule type" value="Genomic_DNA"/>
</dbReference>
<sequence length="60" mass="7023">DDHDFELAVPFVTAKNAIPRMDNYVEKIVPQFDDGQFKSHFRMLPETFEFILKIIAPKLV</sequence>
<protein>
    <submittedName>
        <fullName evidence="1">Uncharacterized protein</fullName>
    </submittedName>
</protein>
<keyword evidence="2" id="KW-1185">Reference proteome</keyword>